<protein>
    <recommendedName>
        <fullName evidence="9">Protein farnesyltransferase/geranylgeranyltransferase type-1 subunit alpha</fullName>
        <ecNumber evidence="4">2.5.1.58</ecNumber>
        <ecNumber evidence="3">2.5.1.59</ecNumber>
    </recommendedName>
    <alternativeName>
        <fullName evidence="12">CAAX farnesyltransferase subunit alpha</fullName>
    </alternativeName>
    <alternativeName>
        <fullName evidence="11">FTase-alpha</fullName>
    </alternativeName>
    <alternativeName>
        <fullName evidence="10">Ras proteins prenyltransferase subunit alpha</fullName>
    </alternativeName>
    <alternativeName>
        <fullName evidence="13">Type I protein geranyl-geranyltransferase subunit alpha</fullName>
    </alternativeName>
</protein>
<dbReference type="Proteomes" id="UP000422736">
    <property type="component" value="Chromosome 6"/>
</dbReference>
<evidence type="ECO:0000256" key="1">
    <source>
        <dbReference type="ARBA" id="ARBA00001946"/>
    </source>
</evidence>
<dbReference type="EC" id="2.5.1.58" evidence="4"/>
<evidence type="ECO:0000256" key="11">
    <source>
        <dbReference type="ARBA" id="ARBA00042436"/>
    </source>
</evidence>
<organism evidence="14 15">
    <name type="scientific">Kluyveromyces marxianus</name>
    <name type="common">Yeast</name>
    <name type="synonym">Candida kefyr</name>
    <dbReference type="NCBI Taxonomy" id="4911"/>
    <lineage>
        <taxon>Eukaryota</taxon>
        <taxon>Fungi</taxon>
        <taxon>Dikarya</taxon>
        <taxon>Ascomycota</taxon>
        <taxon>Saccharomycotina</taxon>
        <taxon>Saccharomycetes</taxon>
        <taxon>Saccharomycetales</taxon>
        <taxon>Saccharomycetaceae</taxon>
        <taxon>Kluyveromyces</taxon>
    </lineage>
</organism>
<dbReference type="PANTHER" id="PTHR11129">
    <property type="entry name" value="PROTEIN FARNESYLTRANSFERASE ALPHA SUBUNIT/RAB GERANYLGERANYL TRANSFERASE ALPHA SUBUNIT"/>
    <property type="match status" value="1"/>
</dbReference>
<evidence type="ECO:0000256" key="10">
    <source>
        <dbReference type="ARBA" id="ARBA00041392"/>
    </source>
</evidence>
<comment type="similarity">
    <text evidence="2">Belongs to the protein prenyltransferase subunit alpha family.</text>
</comment>
<evidence type="ECO:0000313" key="14">
    <source>
        <dbReference type="EMBL" id="QGN17415.1"/>
    </source>
</evidence>
<dbReference type="InterPro" id="IPR002088">
    <property type="entry name" value="Prenyl_trans_a"/>
</dbReference>
<keyword evidence="8" id="KW-0460">Magnesium</keyword>
<name>A0ABX6EYK3_KLUMA</name>
<evidence type="ECO:0000256" key="8">
    <source>
        <dbReference type="ARBA" id="ARBA00022842"/>
    </source>
</evidence>
<keyword evidence="7" id="KW-0677">Repeat</keyword>
<reference evidence="14 15" key="2">
    <citation type="submission" date="2019-11" db="EMBL/GenBank/DDBJ databases">
        <authorList>
            <person name="Lu H."/>
        </authorList>
    </citation>
    <scope>NUCLEOTIDE SEQUENCE [LARGE SCALE GENOMIC DNA]</scope>
    <source>
        <strain evidence="14 15">FIM1</strain>
    </source>
</reference>
<sequence length="315" mass="36982">MDKFDYSDVKRVPIEPDAETELCVILYSSEYKELIGLFLGLMKENELSERALAVTTAVIDVVPALYTAWNYRFEICVSLYSDQSELWEKELDWLDELTLNNPKNYQIWSYRQALVQQHPCPNFVRELPILDLMIDDDTKNYHVWSYRKWSVQFFDVWSHELEFVNKYIDRDVYNNSAWTHRAFYFKNQVTKEEQHKGLVNTEIEYVKAKISLAPQNVSPWNYLRFIYRTFKDDEYDSGIVEFASKFVQNVLVLDEGNDESAPGKARVDSTFALELLADAYAKNDPAKSKVAYTALADTWDPIRKNYWSLKANQLG</sequence>
<evidence type="ECO:0000256" key="5">
    <source>
        <dbReference type="ARBA" id="ARBA00022602"/>
    </source>
</evidence>
<accession>A0ABX6EYK3</accession>
<comment type="cofactor">
    <cofactor evidence="1">
        <name>Mg(2+)</name>
        <dbReference type="ChEBI" id="CHEBI:18420"/>
    </cofactor>
</comment>
<evidence type="ECO:0000256" key="13">
    <source>
        <dbReference type="ARBA" id="ARBA00043219"/>
    </source>
</evidence>
<dbReference type="PANTHER" id="PTHR11129:SF1">
    <property type="entry name" value="PROTEIN FARNESYLTRANSFERASE_GERANYLGERANYLTRANSFERASE TYPE-1 SUBUNIT ALPHA"/>
    <property type="match status" value="1"/>
</dbReference>
<gene>
    <name evidence="14" type="primary">RAM2</name>
    <name evidence="14" type="ORF">FIM1_4147</name>
</gene>
<dbReference type="EC" id="2.5.1.59" evidence="3"/>
<reference evidence="14 15" key="1">
    <citation type="submission" date="2016-03" db="EMBL/GenBank/DDBJ databases">
        <title>How can Kluyveromyces marxianus grow so fast - potential evolutionary course in Saccharomyces Complex revealed by comparative genomics.</title>
        <authorList>
            <person name="Mo W."/>
            <person name="Lu W."/>
            <person name="Yang X."/>
            <person name="Qi J."/>
            <person name="Lv H."/>
        </authorList>
    </citation>
    <scope>NUCLEOTIDE SEQUENCE [LARGE SCALE GENOMIC DNA]</scope>
    <source>
        <strain evidence="14 15">FIM1</strain>
    </source>
</reference>
<evidence type="ECO:0000256" key="12">
    <source>
        <dbReference type="ARBA" id="ARBA00043086"/>
    </source>
</evidence>
<dbReference type="SUPFAM" id="SSF48439">
    <property type="entry name" value="Protein prenylyltransferase"/>
    <property type="match status" value="1"/>
</dbReference>
<evidence type="ECO:0000256" key="4">
    <source>
        <dbReference type="ARBA" id="ARBA00012702"/>
    </source>
</evidence>
<keyword evidence="15" id="KW-1185">Reference proteome</keyword>
<dbReference type="EMBL" id="CP015059">
    <property type="protein sequence ID" value="QGN17415.1"/>
    <property type="molecule type" value="Genomic_DNA"/>
</dbReference>
<keyword evidence="5" id="KW-0637">Prenyltransferase</keyword>
<proteinExistence type="inferred from homology"/>
<evidence type="ECO:0000256" key="6">
    <source>
        <dbReference type="ARBA" id="ARBA00022679"/>
    </source>
</evidence>
<evidence type="ECO:0000256" key="9">
    <source>
        <dbReference type="ARBA" id="ARBA00040965"/>
    </source>
</evidence>
<evidence type="ECO:0000256" key="2">
    <source>
        <dbReference type="ARBA" id="ARBA00006734"/>
    </source>
</evidence>
<evidence type="ECO:0000256" key="7">
    <source>
        <dbReference type="ARBA" id="ARBA00022737"/>
    </source>
</evidence>
<dbReference type="Pfam" id="PF01239">
    <property type="entry name" value="PPTA"/>
    <property type="match status" value="5"/>
</dbReference>
<dbReference type="PROSITE" id="PS51147">
    <property type="entry name" value="PFTA"/>
    <property type="match status" value="5"/>
</dbReference>
<dbReference type="Gene3D" id="1.25.40.120">
    <property type="entry name" value="Protein prenylyltransferase"/>
    <property type="match status" value="1"/>
</dbReference>
<evidence type="ECO:0000256" key="3">
    <source>
        <dbReference type="ARBA" id="ARBA00012700"/>
    </source>
</evidence>
<keyword evidence="6" id="KW-0808">Transferase</keyword>
<evidence type="ECO:0000313" key="15">
    <source>
        <dbReference type="Proteomes" id="UP000422736"/>
    </source>
</evidence>